<dbReference type="GO" id="GO:0005524">
    <property type="term" value="F:ATP binding"/>
    <property type="evidence" value="ECO:0007669"/>
    <property type="project" value="UniProtKB-KW"/>
</dbReference>
<organism evidence="17 18">
    <name type="scientific">Apis cerana cerana</name>
    <name type="common">Oriental honeybee</name>
    <dbReference type="NCBI Taxonomy" id="94128"/>
    <lineage>
        <taxon>Eukaryota</taxon>
        <taxon>Metazoa</taxon>
        <taxon>Ecdysozoa</taxon>
        <taxon>Arthropoda</taxon>
        <taxon>Hexapoda</taxon>
        <taxon>Insecta</taxon>
        <taxon>Pterygota</taxon>
        <taxon>Neoptera</taxon>
        <taxon>Endopterygota</taxon>
        <taxon>Hymenoptera</taxon>
        <taxon>Apocrita</taxon>
        <taxon>Aculeata</taxon>
        <taxon>Apoidea</taxon>
        <taxon>Anthophila</taxon>
        <taxon>Apidae</taxon>
        <taxon>Apis</taxon>
    </lineage>
</organism>
<dbReference type="Pfam" id="PF09334">
    <property type="entry name" value="tRNA-synt_1g"/>
    <property type="match status" value="1"/>
</dbReference>
<evidence type="ECO:0000256" key="14">
    <source>
        <dbReference type="RuleBase" id="RU363039"/>
    </source>
</evidence>
<dbReference type="GO" id="GO:0005829">
    <property type="term" value="C:cytosol"/>
    <property type="evidence" value="ECO:0007669"/>
    <property type="project" value="TreeGrafter"/>
</dbReference>
<dbReference type="Pfam" id="PF00458">
    <property type="entry name" value="WHEP-TRS"/>
    <property type="match status" value="1"/>
</dbReference>
<dbReference type="Gene3D" id="3.40.50.620">
    <property type="entry name" value="HUPs"/>
    <property type="match status" value="1"/>
</dbReference>
<dbReference type="SUPFAM" id="SSF47616">
    <property type="entry name" value="GST C-terminal domain-like"/>
    <property type="match status" value="1"/>
</dbReference>
<dbReference type="InterPro" id="IPR015413">
    <property type="entry name" value="Methionyl/Leucyl_tRNA_Synth"/>
</dbReference>
<dbReference type="GO" id="GO:0003723">
    <property type="term" value="F:RNA binding"/>
    <property type="evidence" value="ECO:0007669"/>
    <property type="project" value="UniProtKB-KW"/>
</dbReference>
<dbReference type="EMBL" id="KZ288293">
    <property type="protein sequence ID" value="PBC29010.1"/>
    <property type="molecule type" value="Genomic_DNA"/>
</dbReference>
<dbReference type="PANTHER" id="PTHR45765:SF1">
    <property type="entry name" value="METHIONINE--TRNA LIGASE, CYTOPLASMIC"/>
    <property type="match status" value="1"/>
</dbReference>
<dbReference type="InterPro" id="IPR001412">
    <property type="entry name" value="aa-tRNA-synth_I_CS"/>
</dbReference>
<dbReference type="Gene3D" id="1.20.1050.10">
    <property type="match status" value="1"/>
</dbReference>
<dbReference type="InterPro" id="IPR010987">
    <property type="entry name" value="Glutathione-S-Trfase_C-like"/>
</dbReference>
<feature type="domain" description="WHEP-TRS" evidence="16">
    <location>
        <begin position="913"/>
        <end position="968"/>
    </location>
</feature>
<dbReference type="Gene3D" id="3.40.30.10">
    <property type="entry name" value="Glutaredoxin"/>
    <property type="match status" value="1"/>
</dbReference>
<dbReference type="InterPro" id="IPR023458">
    <property type="entry name" value="Met-tRNA_ligase_1"/>
</dbReference>
<comment type="similarity">
    <text evidence="2 14">Belongs to the class-I aminoacyl-tRNA synthetase family.</text>
</comment>
<dbReference type="PRINTS" id="PR01041">
    <property type="entry name" value="TRNASYNTHMET"/>
</dbReference>
<dbReference type="Gene3D" id="1.10.287.10">
    <property type="entry name" value="S15/NS1, RNA-binding"/>
    <property type="match status" value="1"/>
</dbReference>
<evidence type="ECO:0000256" key="8">
    <source>
        <dbReference type="ARBA" id="ARBA00022840"/>
    </source>
</evidence>
<dbReference type="InterPro" id="IPR033911">
    <property type="entry name" value="MetRS_core"/>
</dbReference>
<dbReference type="InterPro" id="IPR036282">
    <property type="entry name" value="Glutathione-S-Trfase_C_sf"/>
</dbReference>
<dbReference type="Pfam" id="PF00043">
    <property type="entry name" value="GST_C"/>
    <property type="match status" value="1"/>
</dbReference>
<dbReference type="Gene3D" id="1.10.730.10">
    <property type="entry name" value="Isoleucyl-tRNA Synthetase, Domain 1"/>
    <property type="match status" value="1"/>
</dbReference>
<dbReference type="Pfam" id="PF18485">
    <property type="entry name" value="GST_N_5"/>
    <property type="match status" value="1"/>
</dbReference>
<accession>A0A2A3EBE3</accession>
<reference evidence="17 18" key="1">
    <citation type="submission" date="2014-07" db="EMBL/GenBank/DDBJ databases">
        <title>Genomic and transcriptomic analysis on Apis cerana provide comprehensive insights into honey bee biology.</title>
        <authorList>
            <person name="Diao Q."/>
            <person name="Sun L."/>
            <person name="Zheng H."/>
            <person name="Zheng H."/>
            <person name="Xu S."/>
            <person name="Wang S."/>
            <person name="Zeng Z."/>
            <person name="Hu F."/>
            <person name="Su S."/>
            <person name="Wu J."/>
        </authorList>
    </citation>
    <scope>NUCLEOTIDE SEQUENCE [LARGE SCALE GENOMIC DNA]</scope>
    <source>
        <tissue evidence="17">Pupae without intestine</tissue>
    </source>
</reference>
<dbReference type="GO" id="GO:0017101">
    <property type="term" value="C:aminoacyl-tRNA synthetase multienzyme complex"/>
    <property type="evidence" value="ECO:0007669"/>
    <property type="project" value="TreeGrafter"/>
</dbReference>
<dbReference type="SUPFAM" id="SSF57770">
    <property type="entry name" value="Methionyl-tRNA synthetase (MetRS), Zn-domain"/>
    <property type="match status" value="1"/>
</dbReference>
<evidence type="ECO:0000313" key="17">
    <source>
        <dbReference type="EMBL" id="PBC29010.1"/>
    </source>
</evidence>
<evidence type="ECO:0000256" key="12">
    <source>
        <dbReference type="ARBA" id="ARBA00030904"/>
    </source>
</evidence>
<dbReference type="CDD" id="cd07957">
    <property type="entry name" value="Anticodon_Ia_Met"/>
    <property type="match status" value="1"/>
</dbReference>
<dbReference type="FunFam" id="2.20.28.20:FF:000001">
    <property type="entry name" value="Methionine--tRNA ligase"/>
    <property type="match status" value="1"/>
</dbReference>
<dbReference type="NCBIfam" id="TIGR00398">
    <property type="entry name" value="metG"/>
    <property type="match status" value="1"/>
</dbReference>
<evidence type="ECO:0000256" key="11">
    <source>
        <dbReference type="ARBA" id="ARBA00023146"/>
    </source>
</evidence>
<comment type="catalytic activity">
    <reaction evidence="13">
        <text>tRNA(Met) + L-methionine + ATP = L-methionyl-tRNA(Met) + AMP + diphosphate</text>
        <dbReference type="Rhea" id="RHEA:13481"/>
        <dbReference type="Rhea" id="RHEA-COMP:9667"/>
        <dbReference type="Rhea" id="RHEA-COMP:9698"/>
        <dbReference type="ChEBI" id="CHEBI:30616"/>
        <dbReference type="ChEBI" id="CHEBI:33019"/>
        <dbReference type="ChEBI" id="CHEBI:57844"/>
        <dbReference type="ChEBI" id="CHEBI:78442"/>
        <dbReference type="ChEBI" id="CHEBI:78530"/>
        <dbReference type="ChEBI" id="CHEBI:456215"/>
        <dbReference type="EC" id="6.1.1.10"/>
    </reaction>
</comment>
<dbReference type="FunFam" id="1.10.287.10:FF:000014">
    <property type="entry name" value="Methionyl-tRNA synthetase"/>
    <property type="match status" value="1"/>
</dbReference>
<dbReference type="AlphaFoldDB" id="A0A2A3EBE3"/>
<evidence type="ECO:0000256" key="4">
    <source>
        <dbReference type="ARBA" id="ARBA00018335"/>
    </source>
</evidence>
<dbReference type="STRING" id="94128.A0A2A3EBE3"/>
<sequence>MNILTNEDNPNTLKLIIAAKVVQQSVTVKKVEPKGSFLGRLPSIELSSGLVLFSTNAAMQLIIPPSEESKIINSKWLEWEISQLQINKALSYIVQSAITFYGSTGIYKTTHKSGLWSLLEELNNVLKDKKYLIKDNNDLSLADICIWVTLWSTVLVTEIGNELCREYQHINNWISNIESHPIIQDSIKEYKFERGLKAIFSIQAVSWFPINTIQNFRSPKSADVQLSPTKEKEMEAVSQEEMHVISSNWSSILYPDVKNFPYPVLPKKDEKNVLITSALPYVNNVPHLGNIIGCVLSADIFARYCRQRNYNTLFISGTDEYGTATEAKALEEKTTPQSICDKFFDIHNDVYRWFNIGFDYFGRTTTPEQTEIVQTFFLRIKSQGYILSETVDQLLCESCDRFLADRFVEGTCPRCKYEDARGDQCDGCSHLINATDLISPRCKVCSNRPIIKKSEQFFLDLPKLENKLKEWSSTVEKGWSGVARVVAKPWLRDGLKPRCITRDLKWGIPVPVKGFENKVFYVWFDAPFGYISITKRYTKEYEQWWKPKDIKVDLYQFMAKDNVPFHAIMFPASLLAANEDYILLKHLMATEYLNYEDTKFSKSRGIGVFGTDARDTGIPSDVWRFYLAYVRPETQDSNFNWVDLATKNNSELLNNFGNFVNRALVFVERYFESKIPPIELQEDDLILLALAQRELSSYIYAMEQAKLRDGLKHILAISKHGNQYMQFQEPWDLKHCMPYRLENLYFLGTLVQCGLLLHEKRAGTIIGISCNMACLLSALLAPFMPSTARELRSQLGLATNSYGYIPDLITNILPTAHKIETLRKKYAGKQETTNEHSDVKSLDNAIAELDTKVKELKAKHDKSGWQSSQVQIFSDLKKKLSDLISEKNKSSDSKNKKPEIVLVPEQNGDILMDVASLESAIAMQGNLVRTLKAKEEKSVWQPEVEKLLKLKKQLADLTGTAPTSNEKKSKKKK</sequence>
<proteinExistence type="inferred from homology"/>
<keyword evidence="6 14" id="KW-0436">Ligase</keyword>
<keyword evidence="18" id="KW-1185">Reference proteome</keyword>
<dbReference type="InterPro" id="IPR009068">
    <property type="entry name" value="uS15_NS1_RNA-bd_sf"/>
</dbReference>
<evidence type="ECO:0000256" key="9">
    <source>
        <dbReference type="ARBA" id="ARBA00022884"/>
    </source>
</evidence>
<dbReference type="Gene3D" id="2.20.28.20">
    <property type="entry name" value="Methionyl-tRNA synthetase, Zn-domain"/>
    <property type="match status" value="1"/>
</dbReference>
<keyword evidence="11 14" id="KW-0030">Aminoacyl-tRNA synthetase</keyword>
<name>A0A2A3EBE3_APICC</name>
<comment type="subcellular location">
    <subcellularLocation>
        <location evidence="1">Cytoplasm</location>
    </subcellularLocation>
</comment>
<dbReference type="Proteomes" id="UP000242457">
    <property type="component" value="Unassembled WGS sequence"/>
</dbReference>
<evidence type="ECO:0000259" key="16">
    <source>
        <dbReference type="PROSITE" id="PS51185"/>
    </source>
</evidence>
<feature type="domain" description="GST C-terminal" evidence="15">
    <location>
        <begin position="66"/>
        <end position="199"/>
    </location>
</feature>
<evidence type="ECO:0000256" key="1">
    <source>
        <dbReference type="ARBA" id="ARBA00004496"/>
    </source>
</evidence>
<dbReference type="InterPro" id="IPR041872">
    <property type="entry name" value="Anticodon_Met"/>
</dbReference>
<dbReference type="PROSITE" id="PS00178">
    <property type="entry name" value="AA_TRNA_LIGASE_I"/>
    <property type="match status" value="1"/>
</dbReference>
<keyword evidence="9" id="KW-0694">RNA-binding</keyword>
<dbReference type="PROSITE" id="PS51185">
    <property type="entry name" value="WHEP_TRS_2"/>
    <property type="match status" value="1"/>
</dbReference>
<dbReference type="SUPFAM" id="SSF47323">
    <property type="entry name" value="Anticodon-binding domain of a subclass of class I aminoacyl-tRNA synthetases"/>
    <property type="match status" value="1"/>
</dbReference>
<dbReference type="OrthoDB" id="5844513at2759"/>
<dbReference type="InterPro" id="IPR004046">
    <property type="entry name" value="GST_C"/>
</dbReference>
<evidence type="ECO:0000256" key="3">
    <source>
        <dbReference type="ARBA" id="ARBA00012838"/>
    </source>
</evidence>
<evidence type="ECO:0000256" key="2">
    <source>
        <dbReference type="ARBA" id="ARBA00005594"/>
    </source>
</evidence>
<dbReference type="CDD" id="cd00814">
    <property type="entry name" value="MetRS_core"/>
    <property type="match status" value="1"/>
</dbReference>
<dbReference type="InterPro" id="IPR009080">
    <property type="entry name" value="tRNAsynth_Ia_anticodon-bd"/>
</dbReference>
<dbReference type="GO" id="GO:0004825">
    <property type="term" value="F:methionine-tRNA ligase activity"/>
    <property type="evidence" value="ECO:0007669"/>
    <property type="project" value="UniProtKB-EC"/>
</dbReference>
<evidence type="ECO:0000313" key="18">
    <source>
        <dbReference type="Proteomes" id="UP000242457"/>
    </source>
</evidence>
<evidence type="ECO:0000259" key="15">
    <source>
        <dbReference type="PROSITE" id="PS50405"/>
    </source>
</evidence>
<keyword evidence="5" id="KW-0963">Cytoplasm</keyword>
<protein>
    <recommendedName>
        <fullName evidence="4">Methionine--tRNA ligase, cytoplasmic</fullName>
        <ecNumber evidence="3">6.1.1.10</ecNumber>
    </recommendedName>
    <alternativeName>
        <fullName evidence="12">Methionyl-tRNA synthetase</fullName>
    </alternativeName>
</protein>
<dbReference type="GO" id="GO:0006431">
    <property type="term" value="P:methionyl-tRNA aminoacylation"/>
    <property type="evidence" value="ECO:0007669"/>
    <property type="project" value="InterPro"/>
</dbReference>
<evidence type="ECO:0000256" key="7">
    <source>
        <dbReference type="ARBA" id="ARBA00022741"/>
    </source>
</evidence>
<dbReference type="PANTHER" id="PTHR45765">
    <property type="entry name" value="METHIONINE--TRNA LIGASE"/>
    <property type="match status" value="1"/>
</dbReference>
<keyword evidence="10 14" id="KW-0648">Protein biosynthesis</keyword>
<keyword evidence="8 14" id="KW-0067">ATP-binding</keyword>
<dbReference type="InterPro" id="IPR041598">
    <property type="entry name" value="MARS_N"/>
</dbReference>
<evidence type="ECO:0000256" key="5">
    <source>
        <dbReference type="ARBA" id="ARBA00022490"/>
    </source>
</evidence>
<dbReference type="SUPFAM" id="SSF52374">
    <property type="entry name" value="Nucleotidylyl transferase"/>
    <property type="match status" value="1"/>
</dbReference>
<evidence type="ECO:0000256" key="13">
    <source>
        <dbReference type="ARBA" id="ARBA00047364"/>
    </source>
</evidence>
<dbReference type="InterPro" id="IPR000738">
    <property type="entry name" value="WHEP-TRS_dom"/>
</dbReference>
<gene>
    <name evidence="17" type="ORF">APICC_00263</name>
</gene>
<dbReference type="InterPro" id="IPR029038">
    <property type="entry name" value="MetRS_Zn"/>
</dbReference>
<dbReference type="InterPro" id="IPR014758">
    <property type="entry name" value="Met-tRNA_synth"/>
</dbReference>
<evidence type="ECO:0000256" key="6">
    <source>
        <dbReference type="ARBA" id="ARBA00022598"/>
    </source>
</evidence>
<evidence type="ECO:0000256" key="10">
    <source>
        <dbReference type="ARBA" id="ARBA00022917"/>
    </source>
</evidence>
<dbReference type="EC" id="6.1.1.10" evidence="3"/>
<dbReference type="PROSITE" id="PS50405">
    <property type="entry name" value="GST_CTER"/>
    <property type="match status" value="1"/>
</dbReference>
<dbReference type="SMART" id="SM00991">
    <property type="entry name" value="WHEP-TRS"/>
    <property type="match status" value="1"/>
</dbReference>
<keyword evidence="7 14" id="KW-0547">Nucleotide-binding</keyword>
<dbReference type="InterPro" id="IPR014729">
    <property type="entry name" value="Rossmann-like_a/b/a_fold"/>
</dbReference>
<dbReference type="SUPFAM" id="SSF47060">
    <property type="entry name" value="S15/NS1 RNA-binding domain"/>
    <property type="match status" value="1"/>
</dbReference>